<evidence type="ECO:0000256" key="1">
    <source>
        <dbReference type="SAM" id="SignalP"/>
    </source>
</evidence>
<accession>A0AAU7X426</accession>
<sequence length="81" mass="8535">MKTLTYALVAVALGASTTAAFADPESSADRNAFYANLAGQPTNTALVEGRQASVATPVHSSLNEADALRLKIALERDYDNH</sequence>
<dbReference type="EMBL" id="CP158568">
    <property type="protein sequence ID" value="XBY42851.1"/>
    <property type="molecule type" value="Genomic_DNA"/>
</dbReference>
<dbReference type="AlphaFoldDB" id="A0AAU7X426"/>
<protein>
    <recommendedName>
        <fullName evidence="3">DUF4148 domain-containing protein</fullName>
    </recommendedName>
</protein>
<dbReference type="RefSeq" id="WP_407047952.1">
    <property type="nucleotide sequence ID" value="NZ_CP158568.1"/>
</dbReference>
<gene>
    <name evidence="2" type="ORF">ABS361_12065</name>
</gene>
<organism evidence="2">
    <name type="scientific">Methyloraptor flagellatus</name>
    <dbReference type="NCBI Taxonomy" id="3162530"/>
    <lineage>
        <taxon>Bacteria</taxon>
        <taxon>Pseudomonadati</taxon>
        <taxon>Pseudomonadota</taxon>
        <taxon>Alphaproteobacteria</taxon>
        <taxon>Hyphomicrobiales</taxon>
        <taxon>Ancalomicrobiaceae</taxon>
        <taxon>Methyloraptor</taxon>
    </lineage>
</organism>
<proteinExistence type="predicted"/>
<name>A0AAU7X426_9HYPH</name>
<keyword evidence="1" id="KW-0732">Signal</keyword>
<feature type="signal peptide" evidence="1">
    <location>
        <begin position="1"/>
        <end position="22"/>
    </location>
</feature>
<evidence type="ECO:0000313" key="2">
    <source>
        <dbReference type="EMBL" id="XBY42851.1"/>
    </source>
</evidence>
<feature type="chain" id="PRO_5043616500" description="DUF4148 domain-containing protein" evidence="1">
    <location>
        <begin position="23"/>
        <end position="81"/>
    </location>
</feature>
<dbReference type="KEGG" id="mflg:ABS361_12065"/>
<reference evidence="2" key="1">
    <citation type="submission" date="2024-06" db="EMBL/GenBank/DDBJ databases">
        <title>Methylostella associata gen. nov., sp. nov., a novel Ancalomicrobiaceae-affiliated facultatively methylotrophic bacteria that feed on methanotrophs of the genus Methylococcus.</title>
        <authorList>
            <person name="Saltykova V."/>
            <person name="Danilova O.V."/>
            <person name="Oshkin I.Y."/>
            <person name="Belova S.E."/>
            <person name="Pimenov N.V."/>
            <person name="Dedysh S.N."/>
        </authorList>
    </citation>
    <scope>NUCLEOTIDE SEQUENCE</scope>
    <source>
        <strain evidence="2">S20</strain>
    </source>
</reference>
<evidence type="ECO:0008006" key="3">
    <source>
        <dbReference type="Google" id="ProtNLM"/>
    </source>
</evidence>